<dbReference type="PANTHER" id="PTHR10358:SF6">
    <property type="entry name" value="ENDOSULFINE, ISOFORM A"/>
    <property type="match status" value="1"/>
</dbReference>
<dbReference type="InterPro" id="IPR006760">
    <property type="entry name" value="Endosulphine"/>
</dbReference>
<comment type="caution">
    <text evidence="4">The sequence shown here is derived from an EMBL/GenBank/DDBJ whole genome shotgun (WGS) entry which is preliminary data.</text>
</comment>
<dbReference type="EMBL" id="LSSM01002529">
    <property type="protein sequence ID" value="OMJ21383.1"/>
    <property type="molecule type" value="Genomic_DNA"/>
</dbReference>
<dbReference type="PANTHER" id="PTHR10358">
    <property type="entry name" value="ENDOSULFINE"/>
    <property type="match status" value="1"/>
</dbReference>
<gene>
    <name evidence="4" type="ORF">AYI69_g5837</name>
</gene>
<dbReference type="AlphaFoldDB" id="A0A1R1Y397"/>
<dbReference type="GO" id="GO:0004864">
    <property type="term" value="F:protein phosphatase inhibitor activity"/>
    <property type="evidence" value="ECO:0007669"/>
    <property type="project" value="TreeGrafter"/>
</dbReference>
<evidence type="ECO:0000313" key="5">
    <source>
        <dbReference type="Proteomes" id="UP000187429"/>
    </source>
</evidence>
<dbReference type="OrthoDB" id="5949865at2759"/>
<comment type="similarity">
    <text evidence="1 2">Belongs to the endosulfine family.</text>
</comment>
<sequence>MHTFTQLLLTYLSTTTLLNNKLSEDEKKKFKLFGTLPSNKNILTQRIKERKYFDSGDYALSKAGKAGTTVGEKHPSPESIPHHQLNQPALNSSSSFTSTAPLKESMLSNEPSSVDTDSANSPLQ</sequence>
<keyword evidence="5" id="KW-1185">Reference proteome</keyword>
<feature type="region of interest" description="Disordered" evidence="3">
    <location>
        <begin position="64"/>
        <end position="124"/>
    </location>
</feature>
<organism evidence="4 5">
    <name type="scientific">Smittium culicis</name>
    <dbReference type="NCBI Taxonomy" id="133412"/>
    <lineage>
        <taxon>Eukaryota</taxon>
        <taxon>Fungi</taxon>
        <taxon>Fungi incertae sedis</taxon>
        <taxon>Zoopagomycota</taxon>
        <taxon>Kickxellomycotina</taxon>
        <taxon>Harpellomycetes</taxon>
        <taxon>Harpellales</taxon>
        <taxon>Legeriomycetaceae</taxon>
        <taxon>Smittium</taxon>
    </lineage>
</organism>
<proteinExistence type="inferred from homology"/>
<evidence type="ECO:0000313" key="4">
    <source>
        <dbReference type="EMBL" id="OMJ21383.1"/>
    </source>
</evidence>
<evidence type="ECO:0000256" key="1">
    <source>
        <dbReference type="ARBA" id="ARBA00010520"/>
    </source>
</evidence>
<reference evidence="5" key="1">
    <citation type="submission" date="2017-01" db="EMBL/GenBank/DDBJ databases">
        <authorList>
            <person name="Wang Y."/>
            <person name="White M."/>
            <person name="Kvist S."/>
            <person name="Moncalvo J.-M."/>
        </authorList>
    </citation>
    <scope>NUCLEOTIDE SEQUENCE [LARGE SCALE GENOMIC DNA]</scope>
    <source>
        <strain evidence="5">ID-206-W2</strain>
    </source>
</reference>
<dbReference type="Pfam" id="PF04667">
    <property type="entry name" value="Endosulfine"/>
    <property type="match status" value="1"/>
</dbReference>
<evidence type="ECO:0000256" key="2">
    <source>
        <dbReference type="RuleBase" id="RU363120"/>
    </source>
</evidence>
<feature type="compositionally biased region" description="Polar residues" evidence="3">
    <location>
        <begin position="84"/>
        <end position="124"/>
    </location>
</feature>
<dbReference type="GO" id="GO:0005737">
    <property type="term" value="C:cytoplasm"/>
    <property type="evidence" value="ECO:0007669"/>
    <property type="project" value="TreeGrafter"/>
</dbReference>
<comment type="function">
    <text evidence="2">Plays an essential role in initiation of the G0 program by preventing the degradation of specific nutrient-regulated mRNAs via the 5'-3' mRNA decay pathway.</text>
</comment>
<name>A0A1R1Y397_9FUNG</name>
<dbReference type="Proteomes" id="UP000187429">
    <property type="component" value="Unassembled WGS sequence"/>
</dbReference>
<evidence type="ECO:0000256" key="3">
    <source>
        <dbReference type="SAM" id="MobiDB-lite"/>
    </source>
</evidence>
<accession>A0A1R1Y397</accession>
<protein>
    <recommendedName>
        <fullName evidence="2">mRNA stability protein</fullName>
    </recommendedName>
</protein>